<dbReference type="InterPro" id="IPR029044">
    <property type="entry name" value="Nucleotide-diphossugar_trans"/>
</dbReference>
<keyword evidence="1" id="KW-0808">Transferase</keyword>
<reference evidence="4" key="1">
    <citation type="submission" date="2021-01" db="EMBL/GenBank/DDBJ databases">
        <authorList>
            <person name="Corre E."/>
            <person name="Pelletier E."/>
            <person name="Niang G."/>
            <person name="Scheremetjew M."/>
            <person name="Finn R."/>
            <person name="Kale V."/>
            <person name="Holt S."/>
            <person name="Cochrane G."/>
            <person name="Meng A."/>
            <person name="Brown T."/>
            <person name="Cohen L."/>
        </authorList>
    </citation>
    <scope>NUCLEOTIDE SEQUENCE</scope>
    <source>
        <strain evidence="4">CCAP1064/1</strain>
    </source>
</reference>
<evidence type="ECO:0000313" key="4">
    <source>
        <dbReference type="EMBL" id="CAD8405133.1"/>
    </source>
</evidence>
<keyword evidence="2" id="KW-1015">Disulfide bond</keyword>
<accession>A0A7S0BWK0</accession>
<evidence type="ECO:0000256" key="1">
    <source>
        <dbReference type="ARBA" id="ARBA00022679"/>
    </source>
</evidence>
<evidence type="ECO:0000256" key="2">
    <source>
        <dbReference type="ARBA" id="ARBA00023157"/>
    </source>
</evidence>
<organism evidence="4">
    <name type="scientific">Proboscia inermis</name>
    <dbReference type="NCBI Taxonomy" id="420281"/>
    <lineage>
        <taxon>Eukaryota</taxon>
        <taxon>Sar</taxon>
        <taxon>Stramenopiles</taxon>
        <taxon>Ochrophyta</taxon>
        <taxon>Bacillariophyta</taxon>
        <taxon>Coscinodiscophyceae</taxon>
        <taxon>Rhizosoleniophycidae</taxon>
        <taxon>Rhizosoleniales</taxon>
        <taxon>Rhizosoleniaceae</taxon>
        <taxon>Proboscia</taxon>
    </lineage>
</organism>
<gene>
    <name evidence="4" type="ORF">PINE0816_LOCUS1242</name>
</gene>
<dbReference type="GO" id="GO:0016757">
    <property type="term" value="F:glycosyltransferase activity"/>
    <property type="evidence" value="ECO:0007669"/>
    <property type="project" value="InterPro"/>
</dbReference>
<dbReference type="InterPro" id="IPR015338">
    <property type="entry name" value="GT64_dom"/>
</dbReference>
<dbReference type="Pfam" id="PF09258">
    <property type="entry name" value="Glyco_transf_64"/>
    <property type="match status" value="1"/>
</dbReference>
<dbReference type="Gene3D" id="3.90.550.10">
    <property type="entry name" value="Spore Coat Polysaccharide Biosynthesis Protein SpsA, Chain A"/>
    <property type="match status" value="1"/>
</dbReference>
<name>A0A7S0BWK0_9STRA</name>
<dbReference type="GO" id="GO:0016020">
    <property type="term" value="C:membrane"/>
    <property type="evidence" value="ECO:0007669"/>
    <property type="project" value="InterPro"/>
</dbReference>
<protein>
    <recommendedName>
        <fullName evidence="3">Glycosyl transferase 64 domain-containing protein</fullName>
    </recommendedName>
</protein>
<sequence>MKEGPGGKFRIFVSEEHGLPNNLMNRYHPAIAPKTEAVLFFDDDGPWYSADAVCEGFELWRRNSDVQVGAMMRRIDFSSQRQQEEQFKQHQMSIKIAEQERNFLFADVSSSEQPQHIANCQANAGEYVEYNYRETTNPFLAQVALPSGSFVHRDFLCFLWHPALEQIRKYILDHPTHPDDISVSIILSQLTGKSPRVYSRFFHKIKRDGKNIVTRKQFNNRDVINNVKTPESTMHRRLLWQDQSSIHVWANLREEALNMVVGYFGSVSPGSIGFCLGAEAHEKNAEGINYCKPKFLFPDDIPWKKSGGLENSRCESVFNSSSSSLF</sequence>
<proteinExistence type="predicted"/>
<dbReference type="EMBL" id="HBEL01002634">
    <property type="protein sequence ID" value="CAD8405133.1"/>
    <property type="molecule type" value="Transcribed_RNA"/>
</dbReference>
<feature type="domain" description="Glycosyl transferase 64" evidence="3">
    <location>
        <begin position="21"/>
        <end position="83"/>
    </location>
</feature>
<dbReference type="AlphaFoldDB" id="A0A7S0BWK0"/>
<evidence type="ECO:0000259" key="3">
    <source>
        <dbReference type="Pfam" id="PF09258"/>
    </source>
</evidence>